<dbReference type="Proteomes" id="UP000017836">
    <property type="component" value="Unassembled WGS sequence"/>
</dbReference>
<dbReference type="Gramene" id="ERM95466">
    <property type="protein sequence ID" value="ERM95466"/>
    <property type="gene ID" value="AMTR_s00008p00261760"/>
</dbReference>
<evidence type="ECO:0000313" key="4">
    <source>
        <dbReference type="Proteomes" id="UP000017836"/>
    </source>
</evidence>
<evidence type="ECO:0000313" key="3">
    <source>
        <dbReference type="EMBL" id="ERM95466.1"/>
    </source>
</evidence>
<dbReference type="STRING" id="13333.W1NJ20"/>
<comment type="similarity">
    <text evidence="1">Belongs to the 14-3-3 family.</text>
</comment>
<dbReference type="PRINTS" id="PR00305">
    <property type="entry name" value="1433ZETA"/>
</dbReference>
<protein>
    <recommendedName>
        <fullName evidence="2">14-3-3 domain-containing protein</fullName>
    </recommendedName>
</protein>
<sequence>MRRWLVESAMAIRAQRVEAREENLFVALLSEMVDRFDDIADYMTSISCTTGHRPLNRKERNMLFLAFKSLVKPRRASWRKIKDIERVEDEPHCLAIITDYLSRIASEIVSICERIHRFLNSYLIPSEDSAEARVFYRQMKADYFRYLAEIKTDE</sequence>
<dbReference type="PANTHER" id="PTHR18860">
    <property type="entry name" value="14-3-3 PROTEIN"/>
    <property type="match status" value="1"/>
</dbReference>
<keyword evidence="4" id="KW-1185">Reference proteome</keyword>
<feature type="domain" description="14-3-3" evidence="2">
    <location>
        <begin position="20"/>
        <end position="154"/>
    </location>
</feature>
<organism evidence="3 4">
    <name type="scientific">Amborella trichopoda</name>
    <dbReference type="NCBI Taxonomy" id="13333"/>
    <lineage>
        <taxon>Eukaryota</taxon>
        <taxon>Viridiplantae</taxon>
        <taxon>Streptophyta</taxon>
        <taxon>Embryophyta</taxon>
        <taxon>Tracheophyta</taxon>
        <taxon>Spermatophyta</taxon>
        <taxon>Magnoliopsida</taxon>
        <taxon>Amborellales</taxon>
        <taxon>Amborellaceae</taxon>
        <taxon>Amborella</taxon>
    </lineage>
</organism>
<accession>W1NJ20</accession>
<dbReference type="OMA" id="CERIHRF"/>
<dbReference type="Gene3D" id="1.20.190.20">
    <property type="entry name" value="14-3-3 domain"/>
    <property type="match status" value="1"/>
</dbReference>
<dbReference type="SMART" id="SM00101">
    <property type="entry name" value="14_3_3"/>
    <property type="match status" value="1"/>
</dbReference>
<gene>
    <name evidence="3" type="ORF">AMTR_s00008p00261760</name>
</gene>
<proteinExistence type="inferred from homology"/>
<evidence type="ECO:0000259" key="2">
    <source>
        <dbReference type="SMART" id="SM00101"/>
    </source>
</evidence>
<reference evidence="4" key="1">
    <citation type="journal article" date="2013" name="Science">
        <title>The Amborella genome and the evolution of flowering plants.</title>
        <authorList>
            <consortium name="Amborella Genome Project"/>
        </authorList>
    </citation>
    <scope>NUCLEOTIDE SEQUENCE [LARGE SCALE GENOMIC DNA]</scope>
</reference>
<dbReference type="GO" id="GO:0008104">
    <property type="term" value="P:intracellular protein localization"/>
    <property type="evidence" value="ECO:0000318"/>
    <property type="project" value="GO_Central"/>
</dbReference>
<dbReference type="HOGENOM" id="CLU_058290_3_0_1"/>
<dbReference type="GO" id="GO:0005737">
    <property type="term" value="C:cytoplasm"/>
    <property type="evidence" value="ECO:0000318"/>
    <property type="project" value="GO_Central"/>
</dbReference>
<dbReference type="InterPro" id="IPR036815">
    <property type="entry name" value="14-3-3_dom_sf"/>
</dbReference>
<evidence type="ECO:0000256" key="1">
    <source>
        <dbReference type="ARBA" id="ARBA00006141"/>
    </source>
</evidence>
<dbReference type="EMBL" id="KI397486">
    <property type="protein sequence ID" value="ERM95466.1"/>
    <property type="molecule type" value="Genomic_DNA"/>
</dbReference>
<dbReference type="InterPro" id="IPR023410">
    <property type="entry name" value="14-3-3_domain"/>
</dbReference>
<dbReference type="GO" id="GO:0007165">
    <property type="term" value="P:signal transduction"/>
    <property type="evidence" value="ECO:0000318"/>
    <property type="project" value="GO_Central"/>
</dbReference>
<dbReference type="SUPFAM" id="SSF48445">
    <property type="entry name" value="14-3-3 protein"/>
    <property type="match status" value="1"/>
</dbReference>
<dbReference type="AlphaFoldDB" id="W1NJ20"/>
<dbReference type="eggNOG" id="KOG0841">
    <property type="taxonomic scope" value="Eukaryota"/>
</dbReference>
<dbReference type="Pfam" id="PF00244">
    <property type="entry name" value="14-3-3"/>
    <property type="match status" value="1"/>
</dbReference>
<name>W1NJ20_AMBTC</name>
<dbReference type="InterPro" id="IPR000308">
    <property type="entry name" value="14-3-3"/>
</dbReference>